<keyword evidence="2" id="KW-1185">Reference proteome</keyword>
<dbReference type="RefSeq" id="XP_019629657.1">
    <property type="nucleotide sequence ID" value="XM_019774098.1"/>
</dbReference>
<dbReference type="RefSeq" id="XP_019629658.1">
    <property type="nucleotide sequence ID" value="XM_019774099.1"/>
</dbReference>
<feature type="compositionally biased region" description="Basic and acidic residues" evidence="1">
    <location>
        <begin position="124"/>
        <end position="133"/>
    </location>
</feature>
<gene>
    <name evidence="3 4 5" type="primary">LOC109473929</name>
</gene>
<feature type="region of interest" description="Disordered" evidence="1">
    <location>
        <begin position="1"/>
        <end position="75"/>
    </location>
</feature>
<reference evidence="3 4" key="1">
    <citation type="submission" date="2025-04" db="UniProtKB">
        <authorList>
            <consortium name="RefSeq"/>
        </authorList>
    </citation>
    <scope>IDENTIFICATION</scope>
    <source>
        <tissue evidence="3 4">Gonad</tissue>
    </source>
</reference>
<accession>A0A6P4YZC9</accession>
<dbReference type="RefSeq" id="XP_019629656.1">
    <property type="nucleotide sequence ID" value="XM_019774097.1"/>
</dbReference>
<sequence length="228" mass="26529">MLKDLLREFDEVVSDDDEEEEEEEENDDDKRSRNLPPDWNPADYKCWIDPRENKRNAEKKEEDPPKTRNHYREDVQVKREGNEFRAKLSSLLDNGVTRKETSSPISWYNSVDTARPSRVMCLRQDESERRSSSLDRYTGRPASPIYTANNRPASPARYTINTRPTSPATIALERARSLLNKIELKTSTAGSLTLSRARRYDDRRYASLRIPTTSRRLQPAYMSISLSR</sequence>
<organism evidence="2 5">
    <name type="scientific">Branchiostoma belcheri</name>
    <name type="common">Amphioxus</name>
    <dbReference type="NCBI Taxonomy" id="7741"/>
    <lineage>
        <taxon>Eukaryota</taxon>
        <taxon>Metazoa</taxon>
        <taxon>Chordata</taxon>
        <taxon>Cephalochordata</taxon>
        <taxon>Leptocardii</taxon>
        <taxon>Amphioxiformes</taxon>
        <taxon>Branchiostomatidae</taxon>
        <taxon>Branchiostoma</taxon>
    </lineage>
</organism>
<name>A0A6P4YZC9_BRABE</name>
<feature type="compositionally biased region" description="Basic and acidic residues" evidence="1">
    <location>
        <begin position="46"/>
        <end position="75"/>
    </location>
</feature>
<dbReference type="AlphaFoldDB" id="A0A6P4YZC9"/>
<dbReference type="KEGG" id="bbel:109473929"/>
<dbReference type="Proteomes" id="UP000515135">
    <property type="component" value="Unplaced"/>
</dbReference>
<evidence type="ECO:0000256" key="1">
    <source>
        <dbReference type="SAM" id="MobiDB-lite"/>
    </source>
</evidence>
<evidence type="ECO:0000313" key="4">
    <source>
        <dbReference type="RefSeq" id="XP_019629657.1"/>
    </source>
</evidence>
<feature type="compositionally biased region" description="Acidic residues" evidence="1">
    <location>
        <begin position="11"/>
        <end position="27"/>
    </location>
</feature>
<proteinExistence type="predicted"/>
<feature type="compositionally biased region" description="Basic and acidic residues" evidence="1">
    <location>
        <begin position="1"/>
        <end position="10"/>
    </location>
</feature>
<evidence type="ECO:0000313" key="3">
    <source>
        <dbReference type="RefSeq" id="XP_019629656.1"/>
    </source>
</evidence>
<evidence type="ECO:0000313" key="2">
    <source>
        <dbReference type="Proteomes" id="UP000515135"/>
    </source>
</evidence>
<dbReference type="GeneID" id="109473929"/>
<protein>
    <submittedName>
        <fullName evidence="3 4">Uncharacterized protein LOC109473929</fullName>
    </submittedName>
</protein>
<evidence type="ECO:0000313" key="5">
    <source>
        <dbReference type="RefSeq" id="XP_019629658.1"/>
    </source>
</evidence>
<feature type="region of interest" description="Disordered" evidence="1">
    <location>
        <begin position="124"/>
        <end position="155"/>
    </location>
</feature>